<proteinExistence type="predicted"/>
<protein>
    <submittedName>
        <fullName evidence="3">Uncharacterized protein</fullName>
    </submittedName>
</protein>
<evidence type="ECO:0000313" key="3">
    <source>
        <dbReference type="EMBL" id="PSC71699.1"/>
    </source>
</evidence>
<keyword evidence="2" id="KW-1133">Transmembrane helix</keyword>
<organism evidence="3 4">
    <name type="scientific">Micractinium conductrix</name>
    <dbReference type="NCBI Taxonomy" id="554055"/>
    <lineage>
        <taxon>Eukaryota</taxon>
        <taxon>Viridiplantae</taxon>
        <taxon>Chlorophyta</taxon>
        <taxon>core chlorophytes</taxon>
        <taxon>Trebouxiophyceae</taxon>
        <taxon>Chlorellales</taxon>
        <taxon>Chlorellaceae</taxon>
        <taxon>Chlorella clade</taxon>
        <taxon>Micractinium</taxon>
    </lineage>
</organism>
<keyword evidence="4" id="KW-1185">Reference proteome</keyword>
<feature type="region of interest" description="Disordered" evidence="1">
    <location>
        <begin position="1"/>
        <end position="25"/>
    </location>
</feature>
<reference evidence="3 4" key="1">
    <citation type="journal article" date="2018" name="Plant J.">
        <title>Genome sequences of Chlorella sorokiniana UTEX 1602 and Micractinium conductrix SAG 241.80: implications to maltose excretion by a green alga.</title>
        <authorList>
            <person name="Arriola M.B."/>
            <person name="Velmurugan N."/>
            <person name="Zhang Y."/>
            <person name="Plunkett M.H."/>
            <person name="Hondzo H."/>
            <person name="Barney B.M."/>
        </authorList>
    </citation>
    <scope>NUCLEOTIDE SEQUENCE [LARGE SCALE GENOMIC DNA]</scope>
    <source>
        <strain evidence="3 4">SAG 241.80</strain>
    </source>
</reference>
<evidence type="ECO:0000256" key="1">
    <source>
        <dbReference type="SAM" id="MobiDB-lite"/>
    </source>
</evidence>
<gene>
    <name evidence="3" type="ORF">C2E20_4829</name>
</gene>
<dbReference type="STRING" id="554055.A0A2P6VC88"/>
<accession>A0A2P6VC88</accession>
<evidence type="ECO:0000313" key="4">
    <source>
        <dbReference type="Proteomes" id="UP000239649"/>
    </source>
</evidence>
<keyword evidence="2" id="KW-0472">Membrane</keyword>
<name>A0A2P6VC88_9CHLO</name>
<sequence>MQLTAAPVQRSGAGALAQRASGRSSRRQVAVAPQAAASVGFFDSPTATNGMDSMTIPGRNTWIEKPEAVKDFATLQSMLDEIQNNIALRQDTISLLTGEVSRLRGQMGGLEGSGLSMGSNGSAYAAAPSSLTLGAGSPADQASAMAANLLAARAESVTPAVQASAVLSMLTDNKGRTNIAAYGLAVASIVAFGGVVAPVIEDKLGLGGAAYYDFITSNGLPNTMAEVDPIVASHCGGAVGVLSAQLANEAAQARRQGRRQ</sequence>
<dbReference type="OrthoDB" id="513551at2759"/>
<dbReference type="Proteomes" id="UP000239649">
    <property type="component" value="Unassembled WGS sequence"/>
</dbReference>
<dbReference type="EMBL" id="LHPF02000013">
    <property type="protein sequence ID" value="PSC71699.1"/>
    <property type="molecule type" value="Genomic_DNA"/>
</dbReference>
<evidence type="ECO:0000256" key="2">
    <source>
        <dbReference type="SAM" id="Phobius"/>
    </source>
</evidence>
<keyword evidence="2" id="KW-0812">Transmembrane</keyword>
<feature type="transmembrane region" description="Helical" evidence="2">
    <location>
        <begin position="179"/>
        <end position="200"/>
    </location>
</feature>
<comment type="caution">
    <text evidence="3">The sequence shown here is derived from an EMBL/GenBank/DDBJ whole genome shotgun (WGS) entry which is preliminary data.</text>
</comment>
<feature type="compositionally biased region" description="Low complexity" evidence="1">
    <location>
        <begin position="9"/>
        <end position="25"/>
    </location>
</feature>
<dbReference type="AlphaFoldDB" id="A0A2P6VC88"/>